<dbReference type="Pfam" id="PF01596">
    <property type="entry name" value="Methyltransf_3"/>
    <property type="match status" value="1"/>
</dbReference>
<keyword evidence="7" id="KW-1185">Reference proteome</keyword>
<dbReference type="Gene3D" id="3.40.250.10">
    <property type="entry name" value="Rhodanese-like domain"/>
    <property type="match status" value="1"/>
</dbReference>
<dbReference type="SUPFAM" id="SSF52821">
    <property type="entry name" value="Rhodanese/Cell cycle control phosphatase"/>
    <property type="match status" value="1"/>
</dbReference>
<dbReference type="Pfam" id="PF17773">
    <property type="entry name" value="UPF0176_N"/>
    <property type="match status" value="1"/>
</dbReference>
<evidence type="ECO:0000313" key="7">
    <source>
        <dbReference type="Proteomes" id="UP001295423"/>
    </source>
</evidence>
<dbReference type="SUPFAM" id="SSF53335">
    <property type="entry name" value="S-adenosyl-L-methionine-dependent methyltransferases"/>
    <property type="match status" value="1"/>
</dbReference>
<dbReference type="InterPro" id="IPR022111">
    <property type="entry name" value="Rhodanese_C"/>
</dbReference>
<dbReference type="PROSITE" id="PS51682">
    <property type="entry name" value="SAM_OMT_I"/>
    <property type="match status" value="1"/>
</dbReference>
<dbReference type="PROSITE" id="PS50206">
    <property type="entry name" value="RHODANESE_3"/>
    <property type="match status" value="1"/>
</dbReference>
<evidence type="ECO:0000256" key="2">
    <source>
        <dbReference type="ARBA" id="ARBA00022679"/>
    </source>
</evidence>
<evidence type="ECO:0000256" key="3">
    <source>
        <dbReference type="ARBA" id="ARBA00022691"/>
    </source>
</evidence>
<dbReference type="GO" id="GO:0008171">
    <property type="term" value="F:O-methyltransferase activity"/>
    <property type="evidence" value="ECO:0007669"/>
    <property type="project" value="InterPro"/>
</dbReference>
<protein>
    <recommendedName>
        <fullName evidence="5">Rhodanese domain-containing protein</fullName>
    </recommendedName>
</protein>
<feature type="domain" description="Rhodanese" evidence="5">
    <location>
        <begin position="412"/>
        <end position="505"/>
    </location>
</feature>
<sequence>MMVMKPVRAFSSAPALCYSRQQSFAQTSRGRQSWRRSQLMTRLWDSSNQEQQQSRPLSNQELVERRLAVNQAKRESRQRSVQERLDRNMKFKRLLHNDSTTNSDQESPFVVPPLYAVKIWVDIDLRQEMRLSGREKRGRVFLESGSKGVQTISGLHQELYGFFSALRKNTFLLSASVPPITADGKVESLPPKEGEAWTIETDDDVIATFQKADEFFHESAVKLQRPCIQINVLKNPNAPPPPPPPAYLEGMADPKQSETMTMLSFYAFPPQGIEDPEAFAFDIKKKWKPFGALGRVYVAHEGVNAQMSVPTNVLDNFMACCKIVPELGEHMENGINIDPQPLTMEEFQSAGTPVNQKPAPPFRNLHVRVRSQIVADGLDKSLDWQSAGYDMPPMEWHQKIKEARETKDTGDDTSSPIVLDCRNDYETEVGIFEGAEPLGTENFRDSWDVLKDRLKDAPKDAPIMTYCTGGIRCVKVGAYLTQEMGFTNVSRLAGGIIAYDRTLTEKTEDEESMFKGTNFVFDGRMGREITDDTLGTCATCGTKTNLVSNCHNENCHKRMIQCADCRTNYHGTCSHACKTIVIKGQAKTEEGSTFSETASETSSKTFESIDDYSVGHSTPAPSVYAEMEHNTRAHMPTGAHMVSGATQGRILAQLASMTREGRILELGTFTGYATVCFLEGARNVGQITGVANGNIHSGPYVMSLERDVRAFNIAAAHVQAVGEKGLGVEAAELVCAIRNQEVPSVDGDFVSSSLDGIAGCDLLRVTDALATVEEIASGNGSLNPAPFDLVFVDADKTRLLDYVDACLSNDRLLNKGGFIVVDNVLWKGLVVEASNGSFSSVADSPDDDKNLVKKNRRARKLANQMHDFNSCIVKDDRVEVVLFPVRDGLSVIRKK</sequence>
<dbReference type="Proteomes" id="UP001295423">
    <property type="component" value="Unassembled WGS sequence"/>
</dbReference>
<evidence type="ECO:0000313" key="6">
    <source>
        <dbReference type="EMBL" id="CAJ1949761.1"/>
    </source>
</evidence>
<dbReference type="EMBL" id="CAKOGP040001758">
    <property type="protein sequence ID" value="CAJ1949761.1"/>
    <property type="molecule type" value="Genomic_DNA"/>
</dbReference>
<comment type="caution">
    <text evidence="6">The sequence shown here is derived from an EMBL/GenBank/DDBJ whole genome shotgun (WGS) entry which is preliminary data.</text>
</comment>
<evidence type="ECO:0000256" key="1">
    <source>
        <dbReference type="ARBA" id="ARBA00022603"/>
    </source>
</evidence>
<dbReference type="Gene3D" id="3.30.70.100">
    <property type="match status" value="1"/>
</dbReference>
<dbReference type="InterPro" id="IPR036873">
    <property type="entry name" value="Rhodanese-like_dom_sf"/>
</dbReference>
<organism evidence="6 7">
    <name type="scientific">Cylindrotheca closterium</name>
    <dbReference type="NCBI Taxonomy" id="2856"/>
    <lineage>
        <taxon>Eukaryota</taxon>
        <taxon>Sar</taxon>
        <taxon>Stramenopiles</taxon>
        <taxon>Ochrophyta</taxon>
        <taxon>Bacillariophyta</taxon>
        <taxon>Bacillariophyceae</taxon>
        <taxon>Bacillariophycidae</taxon>
        <taxon>Bacillariales</taxon>
        <taxon>Bacillariaceae</taxon>
        <taxon>Cylindrotheca</taxon>
    </lineage>
</organism>
<accession>A0AAD2JH33</accession>
<dbReference type="PANTHER" id="PTHR43846">
    <property type="entry name" value="UPF0176 PROTEIN YCEA"/>
    <property type="match status" value="1"/>
</dbReference>
<dbReference type="Pfam" id="PF00581">
    <property type="entry name" value="Rhodanese"/>
    <property type="match status" value="1"/>
</dbReference>
<dbReference type="AlphaFoldDB" id="A0AAD2JH33"/>
<dbReference type="InterPro" id="IPR002935">
    <property type="entry name" value="SAM_O-MeTrfase"/>
</dbReference>
<evidence type="ECO:0000259" key="5">
    <source>
        <dbReference type="PROSITE" id="PS50206"/>
    </source>
</evidence>
<keyword evidence="1" id="KW-0489">Methyltransferase</keyword>
<dbReference type="SMART" id="SM00450">
    <property type="entry name" value="RHOD"/>
    <property type="match status" value="1"/>
</dbReference>
<keyword evidence="2" id="KW-0808">Transferase</keyword>
<dbReference type="PANTHER" id="PTHR43846:SF1">
    <property type="entry name" value="TRNA URIDINE(34) HYDROXYLASE"/>
    <property type="match status" value="1"/>
</dbReference>
<dbReference type="GO" id="GO:0032259">
    <property type="term" value="P:methylation"/>
    <property type="evidence" value="ECO:0007669"/>
    <property type="project" value="UniProtKB-KW"/>
</dbReference>
<evidence type="ECO:0000256" key="4">
    <source>
        <dbReference type="ARBA" id="ARBA00023453"/>
    </source>
</evidence>
<dbReference type="Pfam" id="PF12368">
    <property type="entry name" value="Rhodanese_C"/>
    <property type="match status" value="1"/>
</dbReference>
<dbReference type="Gene3D" id="3.40.50.150">
    <property type="entry name" value="Vaccinia Virus protein VP39"/>
    <property type="match status" value="1"/>
</dbReference>
<keyword evidence="3" id="KW-0949">S-adenosyl-L-methionine</keyword>
<name>A0AAD2JH33_9STRA</name>
<dbReference type="InterPro" id="IPR001763">
    <property type="entry name" value="Rhodanese-like_dom"/>
</dbReference>
<gene>
    <name evidence="6" type="ORF">CYCCA115_LOCUS12259</name>
</gene>
<dbReference type="InterPro" id="IPR029063">
    <property type="entry name" value="SAM-dependent_MTases_sf"/>
</dbReference>
<reference evidence="6" key="1">
    <citation type="submission" date="2023-08" db="EMBL/GenBank/DDBJ databases">
        <authorList>
            <person name="Audoor S."/>
            <person name="Bilcke G."/>
        </authorList>
    </citation>
    <scope>NUCLEOTIDE SEQUENCE</scope>
</reference>
<dbReference type="InterPro" id="IPR040503">
    <property type="entry name" value="TRHO_N"/>
</dbReference>
<comment type="similarity">
    <text evidence="4">Belongs to the class I-like SAM-binding methyltransferase superfamily. Cation-dependent O-methyltransferase family.</text>
</comment>
<proteinExistence type="inferred from homology"/>